<evidence type="ECO:0000313" key="1">
    <source>
        <dbReference type="EMBL" id="KAG6378978.1"/>
    </source>
</evidence>
<dbReference type="EMBL" id="JAGFBS010000006">
    <property type="protein sequence ID" value="KAG6378978.1"/>
    <property type="molecule type" value="Genomic_DNA"/>
</dbReference>
<dbReference type="GO" id="GO:0016491">
    <property type="term" value="F:oxidoreductase activity"/>
    <property type="evidence" value="ECO:0007669"/>
    <property type="project" value="InterPro"/>
</dbReference>
<accession>A0A8I3AD20</accession>
<comment type="caution">
    <text evidence="1">The sequence shown here is derived from an EMBL/GenBank/DDBJ whole genome shotgun (WGS) entry which is preliminary data.</text>
</comment>
<keyword evidence="2" id="KW-1185">Reference proteome</keyword>
<dbReference type="OrthoDB" id="416253at2759"/>
<protein>
    <recommendedName>
        <fullName evidence="3">NADP-dependent oxidoreductase domain-containing protein</fullName>
    </recommendedName>
</protein>
<dbReference type="Gene3D" id="3.20.20.100">
    <property type="entry name" value="NADP-dependent oxidoreductase domain"/>
    <property type="match status" value="1"/>
</dbReference>
<proteinExistence type="predicted"/>
<evidence type="ECO:0008006" key="3">
    <source>
        <dbReference type="Google" id="ProtNLM"/>
    </source>
</evidence>
<dbReference type="InterPro" id="IPR036812">
    <property type="entry name" value="NAD(P)_OxRdtase_dom_sf"/>
</dbReference>
<dbReference type="InterPro" id="IPR018170">
    <property type="entry name" value="Aldo/ket_reductase_CS"/>
</dbReference>
<sequence>MRMRLKSAQVSEGLIFHANKSSSDLDHYPHGGRDARLARCKDLLEAKARGLVRTVGVSNFSEKYIEEIPEALEKPAVNQIEVGNSFTPVWAKQFHPWCQQCLTASQRGSSCTPGSWQ</sequence>
<dbReference type="AlphaFoldDB" id="A0A8I3AD20"/>
<dbReference type="SUPFAM" id="SSF51430">
    <property type="entry name" value="NAD(P)-linked oxidoreductase"/>
    <property type="match status" value="1"/>
</dbReference>
<reference evidence="1" key="1">
    <citation type="submission" date="2021-03" db="EMBL/GenBank/DDBJ databases">
        <title>Evolutionary innovations through gain and loss of genes in the ectomycorrhizal Boletales.</title>
        <authorList>
            <person name="Wu G."/>
            <person name="Miyauchi S."/>
            <person name="Morin E."/>
            <person name="Yang Z.-L."/>
            <person name="Xu J."/>
            <person name="Martin F.M."/>
        </authorList>
    </citation>
    <scope>NUCLEOTIDE SEQUENCE</scope>
    <source>
        <strain evidence="1">BR01</strain>
    </source>
</reference>
<dbReference type="Proteomes" id="UP000683000">
    <property type="component" value="Unassembled WGS sequence"/>
</dbReference>
<organism evidence="1 2">
    <name type="scientific">Boletus reticuloceps</name>
    <dbReference type="NCBI Taxonomy" id="495285"/>
    <lineage>
        <taxon>Eukaryota</taxon>
        <taxon>Fungi</taxon>
        <taxon>Dikarya</taxon>
        <taxon>Basidiomycota</taxon>
        <taxon>Agaricomycotina</taxon>
        <taxon>Agaricomycetes</taxon>
        <taxon>Agaricomycetidae</taxon>
        <taxon>Boletales</taxon>
        <taxon>Boletineae</taxon>
        <taxon>Boletaceae</taxon>
        <taxon>Boletoideae</taxon>
        <taxon>Boletus</taxon>
    </lineage>
</organism>
<dbReference type="PROSITE" id="PS00062">
    <property type="entry name" value="ALDOKETO_REDUCTASE_2"/>
    <property type="match status" value="1"/>
</dbReference>
<name>A0A8I3AD20_9AGAM</name>
<evidence type="ECO:0000313" key="2">
    <source>
        <dbReference type="Proteomes" id="UP000683000"/>
    </source>
</evidence>
<gene>
    <name evidence="1" type="ORF">JVT61DRAFT_13266</name>
</gene>